<dbReference type="Pfam" id="PF01594">
    <property type="entry name" value="AI-2E_transport"/>
    <property type="match status" value="1"/>
</dbReference>
<protein>
    <submittedName>
        <fullName evidence="9">AI-2E family transporter</fullName>
    </submittedName>
</protein>
<comment type="similarity">
    <text evidence="2">Belongs to the autoinducer-2 exporter (AI-2E) (TC 2.A.86) family.</text>
</comment>
<keyword evidence="6 8" id="KW-1133">Transmembrane helix</keyword>
<feature type="transmembrane region" description="Helical" evidence="8">
    <location>
        <begin position="303"/>
        <end position="334"/>
    </location>
</feature>
<evidence type="ECO:0000256" key="6">
    <source>
        <dbReference type="ARBA" id="ARBA00022989"/>
    </source>
</evidence>
<feature type="transmembrane region" description="Helical" evidence="8">
    <location>
        <begin position="66"/>
        <end position="89"/>
    </location>
</feature>
<proteinExistence type="inferred from homology"/>
<evidence type="ECO:0000256" key="5">
    <source>
        <dbReference type="ARBA" id="ARBA00022692"/>
    </source>
</evidence>
<accession>A0ABW3YJU4</accession>
<keyword evidence="7 8" id="KW-0472">Membrane</keyword>
<evidence type="ECO:0000256" key="2">
    <source>
        <dbReference type="ARBA" id="ARBA00009773"/>
    </source>
</evidence>
<dbReference type="PANTHER" id="PTHR21716">
    <property type="entry name" value="TRANSMEMBRANE PROTEIN"/>
    <property type="match status" value="1"/>
</dbReference>
<name>A0ABW3YJU4_9ACTN</name>
<organism evidence="9 10">
    <name type="scientific">Micromonospora sonneratiae</name>
    <dbReference type="NCBI Taxonomy" id="1184706"/>
    <lineage>
        <taxon>Bacteria</taxon>
        <taxon>Bacillati</taxon>
        <taxon>Actinomycetota</taxon>
        <taxon>Actinomycetes</taxon>
        <taxon>Micromonosporales</taxon>
        <taxon>Micromonosporaceae</taxon>
        <taxon>Micromonospora</taxon>
    </lineage>
</organism>
<gene>
    <name evidence="9" type="ORF">ACFQ4H_26825</name>
</gene>
<keyword evidence="3" id="KW-0813">Transport</keyword>
<evidence type="ECO:0000313" key="10">
    <source>
        <dbReference type="Proteomes" id="UP001597260"/>
    </source>
</evidence>
<feature type="transmembrane region" description="Helical" evidence="8">
    <location>
        <begin position="36"/>
        <end position="54"/>
    </location>
</feature>
<evidence type="ECO:0000256" key="8">
    <source>
        <dbReference type="SAM" id="Phobius"/>
    </source>
</evidence>
<comment type="subcellular location">
    <subcellularLocation>
        <location evidence="1">Cell membrane</location>
        <topology evidence="1">Multi-pass membrane protein</topology>
    </subcellularLocation>
</comment>
<keyword evidence="4" id="KW-1003">Cell membrane</keyword>
<evidence type="ECO:0000256" key="4">
    <source>
        <dbReference type="ARBA" id="ARBA00022475"/>
    </source>
</evidence>
<evidence type="ECO:0000256" key="1">
    <source>
        <dbReference type="ARBA" id="ARBA00004651"/>
    </source>
</evidence>
<feature type="transmembrane region" description="Helical" evidence="8">
    <location>
        <begin position="12"/>
        <end position="30"/>
    </location>
</feature>
<dbReference type="PANTHER" id="PTHR21716:SF53">
    <property type="entry name" value="PERMEASE PERM-RELATED"/>
    <property type="match status" value="1"/>
</dbReference>
<feature type="transmembrane region" description="Helical" evidence="8">
    <location>
        <begin position="266"/>
        <end position="283"/>
    </location>
</feature>
<comment type="caution">
    <text evidence="9">The sequence shown here is derived from an EMBL/GenBank/DDBJ whole genome shotgun (WGS) entry which is preliminary data.</text>
</comment>
<dbReference type="Proteomes" id="UP001597260">
    <property type="component" value="Unassembled WGS sequence"/>
</dbReference>
<feature type="transmembrane region" description="Helical" evidence="8">
    <location>
        <begin position="211"/>
        <end position="230"/>
    </location>
</feature>
<dbReference type="EMBL" id="JBHTMP010000055">
    <property type="protein sequence ID" value="MFD1324706.1"/>
    <property type="molecule type" value="Genomic_DNA"/>
</dbReference>
<dbReference type="InterPro" id="IPR002549">
    <property type="entry name" value="AI-2E-like"/>
</dbReference>
<reference evidence="10" key="1">
    <citation type="journal article" date="2019" name="Int. J. Syst. Evol. Microbiol.">
        <title>The Global Catalogue of Microorganisms (GCM) 10K type strain sequencing project: providing services to taxonomists for standard genome sequencing and annotation.</title>
        <authorList>
            <consortium name="The Broad Institute Genomics Platform"/>
            <consortium name="The Broad Institute Genome Sequencing Center for Infectious Disease"/>
            <person name="Wu L."/>
            <person name="Ma J."/>
        </authorList>
    </citation>
    <scope>NUCLEOTIDE SEQUENCE [LARGE SCALE GENOMIC DNA]</scope>
    <source>
        <strain evidence="10">JCM 31037</strain>
    </source>
</reference>
<sequence length="357" mass="38584">MTSADDRALARRVVIVIGLLLASLLVLLFVYAARRVLVWILVAILFAVALNPAVNWTERRITRWRWLATLLVFVTAFGVLAALTALIVIPVTDEMAQLMERFPQLLHDIRSGRGPIGGPLERFHLRRYAESPEIQQYGTRLREPSLDVLRGAAITVGGAVTIGVLAYLMVLQAPKLVTGLLGLVDERHRARIRRIGVQCARTITGYLSGNLLISVICGALTFATMAIMGVPYAGVLALLVAIADLIPLVGATLGAVIAAGASFFHSTRAGIVVLVFFVVYQQIENHVLQPMIFSRIVRLSPLTVLVSLLIAADLAGIVGALLAIPAAGVIQIIGRDLYQGRRRRTPGDRPPPAPETP</sequence>
<evidence type="ECO:0000256" key="7">
    <source>
        <dbReference type="ARBA" id="ARBA00023136"/>
    </source>
</evidence>
<evidence type="ECO:0000313" key="9">
    <source>
        <dbReference type="EMBL" id="MFD1324706.1"/>
    </source>
</evidence>
<feature type="transmembrane region" description="Helical" evidence="8">
    <location>
        <begin position="236"/>
        <end position="259"/>
    </location>
</feature>
<dbReference type="RefSeq" id="WP_377575782.1">
    <property type="nucleotide sequence ID" value="NZ_JBHTMP010000055.1"/>
</dbReference>
<keyword evidence="5 8" id="KW-0812">Transmembrane</keyword>
<evidence type="ECO:0000256" key="3">
    <source>
        <dbReference type="ARBA" id="ARBA00022448"/>
    </source>
</evidence>
<keyword evidence="10" id="KW-1185">Reference proteome</keyword>